<feature type="domain" description="UBA-like" evidence="2">
    <location>
        <begin position="17"/>
        <end position="60"/>
    </location>
</feature>
<dbReference type="EMBL" id="CAJOBC010005911">
    <property type="protein sequence ID" value="CAF3879926.1"/>
    <property type="molecule type" value="Genomic_DNA"/>
</dbReference>
<sequence>MDSTSQLGENMDTVTLRQHVLINQVAAATGSEHDIAKHLLQATDWRLEAALSLFFQDRTVPIPCKLFCPDLMTPQPANTPATPPNFPETLLAFSKLSASLSDNNYSQQQTQRLNGSQLSSSPINAMTMINDSSASLFGTLNNSTTATTR</sequence>
<protein>
    <recommendedName>
        <fullName evidence="2">UBA-like domain-containing protein</fullName>
    </recommendedName>
</protein>
<dbReference type="Pfam" id="PF22566">
    <property type="entry name" value="UBA_8"/>
    <property type="match status" value="1"/>
</dbReference>
<organism evidence="3 5">
    <name type="scientific">Didymodactylos carnosus</name>
    <dbReference type="NCBI Taxonomy" id="1234261"/>
    <lineage>
        <taxon>Eukaryota</taxon>
        <taxon>Metazoa</taxon>
        <taxon>Spiralia</taxon>
        <taxon>Gnathifera</taxon>
        <taxon>Rotifera</taxon>
        <taxon>Eurotatoria</taxon>
        <taxon>Bdelloidea</taxon>
        <taxon>Philodinida</taxon>
        <taxon>Philodinidae</taxon>
        <taxon>Didymodactylos</taxon>
    </lineage>
</organism>
<dbReference type="InterPro" id="IPR054109">
    <property type="entry name" value="UBA_8"/>
</dbReference>
<comment type="caution">
    <text evidence="3">The sequence shown here is derived from an EMBL/GenBank/DDBJ whole genome shotgun (WGS) entry which is preliminary data.</text>
</comment>
<accession>A0A814Q966</accession>
<dbReference type="InterPro" id="IPR009060">
    <property type="entry name" value="UBA-like_sf"/>
</dbReference>
<keyword evidence="5" id="KW-1185">Reference proteome</keyword>
<dbReference type="EMBL" id="CAJNOQ010005911">
    <property type="protein sequence ID" value="CAF1116076.1"/>
    <property type="molecule type" value="Genomic_DNA"/>
</dbReference>
<name>A0A814Q966_9BILA</name>
<dbReference type="SUPFAM" id="SSF46934">
    <property type="entry name" value="UBA-like"/>
    <property type="match status" value="1"/>
</dbReference>
<dbReference type="Gene3D" id="1.10.8.10">
    <property type="entry name" value="DNA helicase RuvA subunit, C-terminal domain"/>
    <property type="match status" value="1"/>
</dbReference>
<evidence type="ECO:0000313" key="5">
    <source>
        <dbReference type="Proteomes" id="UP000663829"/>
    </source>
</evidence>
<evidence type="ECO:0000259" key="2">
    <source>
        <dbReference type="Pfam" id="PF22566"/>
    </source>
</evidence>
<evidence type="ECO:0000256" key="1">
    <source>
        <dbReference type="ARBA" id="ARBA00006090"/>
    </source>
</evidence>
<dbReference type="PANTHER" id="PTHR31993:SF4">
    <property type="entry name" value="UBA-LIKE DOMAIN-CONTAINING PROTEIN"/>
    <property type="match status" value="1"/>
</dbReference>
<reference evidence="3" key="1">
    <citation type="submission" date="2021-02" db="EMBL/GenBank/DDBJ databases">
        <authorList>
            <person name="Nowell W R."/>
        </authorList>
    </citation>
    <scope>NUCLEOTIDE SEQUENCE</scope>
</reference>
<dbReference type="Proteomes" id="UP000663829">
    <property type="component" value="Unassembled WGS sequence"/>
</dbReference>
<dbReference type="PANTHER" id="PTHR31993">
    <property type="entry name" value="UBA-LIKE DOMAIN-CONTAINING PROTEIN 2"/>
    <property type="match status" value="1"/>
</dbReference>
<evidence type="ECO:0000313" key="4">
    <source>
        <dbReference type="EMBL" id="CAF3879926.1"/>
    </source>
</evidence>
<dbReference type="OrthoDB" id="6093553at2759"/>
<evidence type="ECO:0000313" key="3">
    <source>
        <dbReference type="EMBL" id="CAF1116076.1"/>
    </source>
</evidence>
<comment type="similarity">
    <text evidence="1">Belongs to the UBALD family.</text>
</comment>
<dbReference type="AlphaFoldDB" id="A0A814Q966"/>
<proteinExistence type="inferred from homology"/>
<gene>
    <name evidence="3" type="ORF">GPM918_LOCUS19460</name>
    <name evidence="4" type="ORF">SRO942_LOCUS19457</name>
</gene>
<dbReference type="Proteomes" id="UP000681722">
    <property type="component" value="Unassembled WGS sequence"/>
</dbReference>
<dbReference type="InterPro" id="IPR039310">
    <property type="entry name" value="UBALD1/2"/>
</dbReference>